<proteinExistence type="predicted"/>
<organism evidence="1">
    <name type="scientific">marine sediment metagenome</name>
    <dbReference type="NCBI Taxonomy" id="412755"/>
    <lineage>
        <taxon>unclassified sequences</taxon>
        <taxon>metagenomes</taxon>
        <taxon>ecological metagenomes</taxon>
    </lineage>
</organism>
<evidence type="ECO:0000313" key="1">
    <source>
        <dbReference type="EMBL" id="GAG91343.1"/>
    </source>
</evidence>
<dbReference type="AlphaFoldDB" id="X1C4L1"/>
<gene>
    <name evidence="1" type="ORF">S01H4_46425</name>
</gene>
<sequence>DDFKNPQFHRLLINAVFWAMNKPVPKVKATTKRGVTH</sequence>
<comment type="caution">
    <text evidence="1">The sequence shown here is derived from an EMBL/GenBank/DDBJ whole genome shotgun (WGS) entry which is preliminary data.</text>
</comment>
<feature type="non-terminal residue" evidence="1">
    <location>
        <position position="1"/>
    </location>
</feature>
<name>X1C4L1_9ZZZZ</name>
<accession>X1C4L1</accession>
<reference evidence="1" key="1">
    <citation type="journal article" date="2014" name="Front. Microbiol.">
        <title>High frequency of phylogenetically diverse reductive dehalogenase-homologous genes in deep subseafloor sedimentary metagenomes.</title>
        <authorList>
            <person name="Kawai M."/>
            <person name="Futagami T."/>
            <person name="Toyoda A."/>
            <person name="Takaki Y."/>
            <person name="Nishi S."/>
            <person name="Hori S."/>
            <person name="Arai W."/>
            <person name="Tsubouchi T."/>
            <person name="Morono Y."/>
            <person name="Uchiyama I."/>
            <person name="Ito T."/>
            <person name="Fujiyama A."/>
            <person name="Inagaki F."/>
            <person name="Takami H."/>
        </authorList>
    </citation>
    <scope>NUCLEOTIDE SEQUENCE</scope>
    <source>
        <strain evidence="1">Expedition CK06-06</strain>
    </source>
</reference>
<dbReference type="EMBL" id="BART01025940">
    <property type="protein sequence ID" value="GAG91343.1"/>
    <property type="molecule type" value="Genomic_DNA"/>
</dbReference>
<protein>
    <submittedName>
        <fullName evidence="1">Uncharacterized protein</fullName>
    </submittedName>
</protein>